<keyword evidence="6" id="KW-0175">Coiled coil</keyword>
<dbReference type="Pfam" id="PF00069">
    <property type="entry name" value="Pkinase"/>
    <property type="match status" value="1"/>
</dbReference>
<evidence type="ECO:0000313" key="10">
    <source>
        <dbReference type="EMBL" id="QUW03682.1"/>
    </source>
</evidence>
<proteinExistence type="predicted"/>
<dbReference type="PANTHER" id="PTHR43289">
    <property type="entry name" value="MITOGEN-ACTIVATED PROTEIN KINASE KINASE KINASE 20-RELATED"/>
    <property type="match status" value="1"/>
</dbReference>
<protein>
    <submittedName>
        <fullName evidence="10">Protein kinase</fullName>
    </submittedName>
</protein>
<dbReference type="SMART" id="SM00220">
    <property type="entry name" value="S_TKc"/>
    <property type="match status" value="1"/>
</dbReference>
<reference evidence="10 11" key="1">
    <citation type="submission" date="2021-03" db="EMBL/GenBank/DDBJ databases">
        <title>Genomic and phenotypic characterization of Chloracidobacterium isolates provides evidence for multiple species.</title>
        <authorList>
            <person name="Saini M.K."/>
            <person name="Costas A.M.G."/>
            <person name="Tank M."/>
            <person name="Bryant D.A."/>
        </authorList>
    </citation>
    <scope>NUCLEOTIDE SEQUENCE [LARGE SCALE GENOMIC DNA]</scope>
    <source>
        <strain evidence="10 11">BV2-C</strain>
    </source>
</reference>
<dbReference type="Gene3D" id="2.130.10.10">
    <property type="entry name" value="YVTN repeat-like/Quinoprotein amine dehydrogenase"/>
    <property type="match status" value="2"/>
</dbReference>
<evidence type="ECO:0000256" key="5">
    <source>
        <dbReference type="PROSITE-ProRule" id="PRU10141"/>
    </source>
</evidence>
<evidence type="ECO:0000256" key="4">
    <source>
        <dbReference type="ARBA" id="ARBA00022840"/>
    </source>
</evidence>
<dbReference type="SUPFAM" id="SSF63829">
    <property type="entry name" value="Calcium-dependent phosphotriesterase"/>
    <property type="match status" value="3"/>
</dbReference>
<evidence type="ECO:0000313" key="11">
    <source>
        <dbReference type="Proteomes" id="UP000676506"/>
    </source>
</evidence>
<gene>
    <name evidence="10" type="ORF">J8C06_04410</name>
</gene>
<evidence type="ECO:0000259" key="9">
    <source>
        <dbReference type="PROSITE" id="PS50011"/>
    </source>
</evidence>
<dbReference type="PROSITE" id="PS00107">
    <property type="entry name" value="PROTEIN_KINASE_ATP"/>
    <property type="match status" value="1"/>
</dbReference>
<dbReference type="InterPro" id="IPR011110">
    <property type="entry name" value="Reg_prop"/>
</dbReference>
<evidence type="ECO:0000256" key="1">
    <source>
        <dbReference type="ARBA" id="ARBA00022679"/>
    </source>
</evidence>
<dbReference type="SUPFAM" id="SSF56112">
    <property type="entry name" value="Protein kinase-like (PK-like)"/>
    <property type="match status" value="1"/>
</dbReference>
<dbReference type="InterPro" id="IPR017441">
    <property type="entry name" value="Protein_kinase_ATP_BS"/>
</dbReference>
<evidence type="ECO:0000256" key="3">
    <source>
        <dbReference type="ARBA" id="ARBA00022777"/>
    </source>
</evidence>
<name>A0ABX8B9S6_9BACT</name>
<dbReference type="InterPro" id="IPR000719">
    <property type="entry name" value="Prot_kinase_dom"/>
</dbReference>
<dbReference type="Gene3D" id="2.60.40.10">
    <property type="entry name" value="Immunoglobulins"/>
    <property type="match status" value="1"/>
</dbReference>
<organism evidence="10 11">
    <name type="scientific">Chloracidobacterium validum</name>
    <dbReference type="NCBI Taxonomy" id="2821543"/>
    <lineage>
        <taxon>Bacteria</taxon>
        <taxon>Pseudomonadati</taxon>
        <taxon>Acidobacteriota</taxon>
        <taxon>Terriglobia</taxon>
        <taxon>Terriglobales</taxon>
        <taxon>Acidobacteriaceae</taxon>
        <taxon>Chloracidobacterium</taxon>
    </lineage>
</organism>
<dbReference type="Proteomes" id="UP000676506">
    <property type="component" value="Chromosome 1"/>
</dbReference>
<evidence type="ECO:0000256" key="6">
    <source>
        <dbReference type="SAM" id="Coils"/>
    </source>
</evidence>
<keyword evidence="3 10" id="KW-0418">Kinase</keyword>
<evidence type="ECO:0000256" key="7">
    <source>
        <dbReference type="SAM" id="MobiDB-lite"/>
    </source>
</evidence>
<feature type="coiled-coil region" evidence="6">
    <location>
        <begin position="805"/>
        <end position="832"/>
    </location>
</feature>
<dbReference type="RefSeq" id="WP_211429572.1">
    <property type="nucleotide sequence ID" value="NZ_CP072648.1"/>
</dbReference>
<dbReference type="InterPro" id="IPR008271">
    <property type="entry name" value="Ser/Thr_kinase_AS"/>
</dbReference>
<feature type="region of interest" description="Disordered" evidence="7">
    <location>
        <begin position="1179"/>
        <end position="1199"/>
    </location>
</feature>
<feature type="compositionally biased region" description="Polar residues" evidence="7">
    <location>
        <begin position="1181"/>
        <end position="1190"/>
    </location>
</feature>
<dbReference type="Gene3D" id="3.30.200.20">
    <property type="entry name" value="Phosphorylase Kinase, domain 1"/>
    <property type="match status" value="1"/>
</dbReference>
<dbReference type="PROSITE" id="PS00108">
    <property type="entry name" value="PROTEIN_KINASE_ST"/>
    <property type="match status" value="1"/>
</dbReference>
<feature type="binding site" evidence="5">
    <location>
        <position position="896"/>
    </location>
    <ligand>
        <name>ATP</name>
        <dbReference type="ChEBI" id="CHEBI:30616"/>
    </ligand>
</feature>
<dbReference type="PROSITE" id="PS50011">
    <property type="entry name" value="PROTEIN_KINASE_DOM"/>
    <property type="match status" value="1"/>
</dbReference>
<accession>A0ABX8B9S6</accession>
<dbReference type="CDD" id="cd00146">
    <property type="entry name" value="PKD"/>
    <property type="match status" value="1"/>
</dbReference>
<keyword evidence="1" id="KW-0808">Transferase</keyword>
<feature type="signal peptide" evidence="8">
    <location>
        <begin position="1"/>
        <end position="24"/>
    </location>
</feature>
<dbReference type="EMBL" id="CP072648">
    <property type="protein sequence ID" value="QUW03682.1"/>
    <property type="molecule type" value="Genomic_DNA"/>
</dbReference>
<keyword evidence="11" id="KW-1185">Reference proteome</keyword>
<dbReference type="Gene3D" id="1.10.510.10">
    <property type="entry name" value="Transferase(Phosphotransferase) domain 1"/>
    <property type="match status" value="1"/>
</dbReference>
<dbReference type="InterPro" id="IPR011123">
    <property type="entry name" value="Y_Y_Y"/>
</dbReference>
<evidence type="ECO:0000256" key="8">
    <source>
        <dbReference type="SAM" id="SignalP"/>
    </source>
</evidence>
<dbReference type="PANTHER" id="PTHR43289:SF6">
    <property type="entry name" value="SERINE_THREONINE-PROTEIN KINASE NEKL-3"/>
    <property type="match status" value="1"/>
</dbReference>
<dbReference type="GO" id="GO:0016301">
    <property type="term" value="F:kinase activity"/>
    <property type="evidence" value="ECO:0007669"/>
    <property type="project" value="UniProtKB-KW"/>
</dbReference>
<dbReference type="CDD" id="cd14014">
    <property type="entry name" value="STKc_PknB_like"/>
    <property type="match status" value="1"/>
</dbReference>
<keyword evidence="4 5" id="KW-0067">ATP-binding</keyword>
<keyword evidence="2 5" id="KW-0547">Nucleotide-binding</keyword>
<evidence type="ECO:0000256" key="2">
    <source>
        <dbReference type="ARBA" id="ARBA00022741"/>
    </source>
</evidence>
<dbReference type="InterPro" id="IPR015943">
    <property type="entry name" value="WD40/YVTN_repeat-like_dom_sf"/>
</dbReference>
<dbReference type="InterPro" id="IPR011009">
    <property type="entry name" value="Kinase-like_dom_sf"/>
</dbReference>
<dbReference type="InterPro" id="IPR013783">
    <property type="entry name" value="Ig-like_fold"/>
</dbReference>
<dbReference type="Pfam" id="PF07494">
    <property type="entry name" value="Reg_prop"/>
    <property type="match status" value="7"/>
</dbReference>
<keyword evidence="8" id="KW-0732">Signal</keyword>
<sequence>MSRLFASICRIAVWLCLWSAFVLAAEVRPLRDYTLDAWRDELPQAAVLAVAQDHHGYLWIGTYEGLVRFDGVRFVTFDRRNTPAFHNHNIRAIFEDRDGTLWIGTFGGGVVRYRQGSFESWTTEQGLASDFVLDIAQTPDGALWFATSRGLTCWRDGQWKTFTVKDGLPLNSLQQLALGPSGDLWISTYGRGLSILRDGGFHNYSLNGGKPNDIVFALHVARDGTVWAGTNQQGLLHLDAQGRVLAQYARKTAFPDDAVHAIYEDADGTLWVGTESGGLGRLSQGQWDWRTYQNGLSHRFVRAICRDHEGSYWLGTNGGLNRLRESKIVNLGTYQGLTDANVRIVFEDSQKRLWVGLDESGLDCLAAGRWKHYGLEDGLKTLGIRAAAEDAQGRIWFGLNQGGVASFANGHWTSITTAQGLTNDNVFALCAARDGSLWVGTVGGGINVLRDGKVIRVIDAQNENITGGNIRVIIQTRDDAMWVGTNGRGLMRVQGDTVTRFTVKEGLPSNLIFAIHEETDGTLWIGTGSGLAWYRDGKFNTLTHKDGLFDDTVFAIVPDAAGDFWMSCNRGIFRLERRVREAFMTGAQARVHCTNFDLGDGMGANQCNGTSQPCAIRQRDGRLAFATVGGVALVAPERLPFNPHAPPVVIEEVVTEQQTFAVGEPAKSLTQPRLVIEPGVEKFEIHYTGLSFLAPQRVRFRFQLEGFDKTWVEAGTRRTAYYTNLPPGDYRFQVTACNNDGVWNDTAATITITVKPFFYQTIWARGLVVLSLGLLLWGGLRWRTITLQHRAAQLERQVVVRTAQLNEKNTALERALADVQVAQQEASVKNQELARKNDALLELHRRADAIFTALTDVLPGTVIDGKYRLGEKIGGGGFGVVYRAEQLALRRPVAIKIFRPSGKNATTTSVERFRREGISACRINHPNAIGVIDSGVSSDGIAYLVMELLQGVSLATELRLCGALSVERSLSIMLPVLDALATAHEAGVIHRDVKPDNIFLHQSPEGEVVKVVDFGIAKLLEIETNDPLAAMTETGGVVGTPIYIAPERLDERAYDGRSDVYSAGVVLYEMLAGRVPFLPTSTGMLGVIIGHLKQPPPPLKNVPAKIAEIVFQALAKSPDERPTARDLGDRLAAAAGLPAYRGVVSTTGRLTLGGEQRLGQEEEATILPESQATILLERSLTDYSHSPKTQSSRRDNNRT</sequence>
<dbReference type="Pfam" id="PF07495">
    <property type="entry name" value="Y_Y_Y"/>
    <property type="match status" value="1"/>
</dbReference>
<feature type="domain" description="Protein kinase" evidence="9">
    <location>
        <begin position="867"/>
        <end position="1140"/>
    </location>
</feature>
<feature type="chain" id="PRO_5046916954" evidence="8">
    <location>
        <begin position="25"/>
        <end position="1199"/>
    </location>
</feature>